<dbReference type="Pfam" id="PF00668">
    <property type="entry name" value="Condensation"/>
    <property type="match status" value="1"/>
</dbReference>
<feature type="domain" description="Condensation" evidence="2">
    <location>
        <begin position="5"/>
        <end position="387"/>
    </location>
</feature>
<reference evidence="3 4" key="1">
    <citation type="journal article" date="2019" name="Emerg. Microbes Infect.">
        <title>Comprehensive subspecies identification of 175 nontuberculous mycobacteria species based on 7547 genomic profiles.</title>
        <authorList>
            <person name="Matsumoto Y."/>
            <person name="Kinjo T."/>
            <person name="Motooka D."/>
            <person name="Nabeya D."/>
            <person name="Jung N."/>
            <person name="Uechi K."/>
            <person name="Horii T."/>
            <person name="Iida T."/>
            <person name="Fujita J."/>
            <person name="Nakamura S."/>
        </authorList>
    </citation>
    <scope>NUCLEOTIDE SEQUENCE [LARGE SCALE GENOMIC DNA]</scope>
    <source>
        <strain evidence="3 4">JCM 12687</strain>
    </source>
</reference>
<dbReference type="Gene3D" id="3.30.559.10">
    <property type="entry name" value="Chloramphenicol acetyltransferase-like domain"/>
    <property type="match status" value="1"/>
</dbReference>
<evidence type="ECO:0000259" key="2">
    <source>
        <dbReference type="Pfam" id="PF00668"/>
    </source>
</evidence>
<gene>
    <name evidence="3" type="ORF">MBRA_32330</name>
</gene>
<dbReference type="InterPro" id="IPR020845">
    <property type="entry name" value="AMP-binding_CS"/>
</dbReference>
<dbReference type="InterPro" id="IPR001242">
    <property type="entry name" value="Condensation_dom"/>
</dbReference>
<dbReference type="SUPFAM" id="SSF56801">
    <property type="entry name" value="Acetyl-CoA synthetase-like"/>
    <property type="match status" value="1"/>
</dbReference>
<evidence type="ECO:0000259" key="1">
    <source>
        <dbReference type="Pfam" id="PF00501"/>
    </source>
</evidence>
<dbReference type="Proteomes" id="UP000467379">
    <property type="component" value="Chromosome"/>
</dbReference>
<evidence type="ECO:0000313" key="3">
    <source>
        <dbReference type="EMBL" id="BBZ13038.1"/>
    </source>
</evidence>
<organism evidence="3 4">
    <name type="scientific">Mycobacterium branderi</name>
    <dbReference type="NCBI Taxonomy" id="43348"/>
    <lineage>
        <taxon>Bacteria</taxon>
        <taxon>Bacillati</taxon>
        <taxon>Actinomycetota</taxon>
        <taxon>Actinomycetes</taxon>
        <taxon>Mycobacteriales</taxon>
        <taxon>Mycobacteriaceae</taxon>
        <taxon>Mycobacterium</taxon>
    </lineage>
</organism>
<dbReference type="PANTHER" id="PTHR45527">
    <property type="entry name" value="NONRIBOSOMAL PEPTIDE SYNTHETASE"/>
    <property type="match status" value="1"/>
</dbReference>
<dbReference type="Gene3D" id="3.40.50.980">
    <property type="match status" value="2"/>
</dbReference>
<dbReference type="Pfam" id="PF00501">
    <property type="entry name" value="AMP-binding"/>
    <property type="match status" value="1"/>
</dbReference>
<feature type="domain" description="AMP-dependent synthetase/ligase" evidence="1">
    <location>
        <begin position="414"/>
        <end position="618"/>
    </location>
</feature>
<protein>
    <recommendedName>
        <fullName evidence="5">Phenyloxazoline synthase MbtB</fullName>
    </recommendedName>
</protein>
<name>A0ABM7KPG3_9MYCO</name>
<dbReference type="InterPro" id="IPR023213">
    <property type="entry name" value="CAT-like_dom_sf"/>
</dbReference>
<dbReference type="Gene3D" id="3.30.559.30">
    <property type="entry name" value="Nonribosomal peptide synthetase, condensation domain"/>
    <property type="match status" value="1"/>
</dbReference>
<accession>A0ABM7KPG3</accession>
<dbReference type="EMBL" id="AP022606">
    <property type="protein sequence ID" value="BBZ13038.1"/>
    <property type="molecule type" value="Genomic_DNA"/>
</dbReference>
<evidence type="ECO:0000313" key="4">
    <source>
        <dbReference type="Proteomes" id="UP000467379"/>
    </source>
</evidence>
<dbReference type="SUPFAM" id="SSF52777">
    <property type="entry name" value="CoA-dependent acyltransferases"/>
    <property type="match status" value="2"/>
</dbReference>
<dbReference type="PANTHER" id="PTHR45527:SF1">
    <property type="entry name" value="FATTY ACID SYNTHASE"/>
    <property type="match status" value="1"/>
</dbReference>
<dbReference type="InterPro" id="IPR000873">
    <property type="entry name" value="AMP-dep_synth/lig_dom"/>
</dbReference>
<dbReference type="PRINTS" id="PR00154">
    <property type="entry name" value="AMPBINDING"/>
</dbReference>
<dbReference type="InterPro" id="IPR020459">
    <property type="entry name" value="AMP-binding"/>
</dbReference>
<dbReference type="PROSITE" id="PS00455">
    <property type="entry name" value="AMP_BINDING"/>
    <property type="match status" value="1"/>
</dbReference>
<keyword evidence="4" id="KW-1185">Reference proteome</keyword>
<sequence>MVAEAEPIRAGFFEVDGQVFQKPIDNPEVELPFYDLTHLSDPLQEFRRIAESIRRTPMPPSGPLFKFALFQTRANQSYWFLCFHHLVTDGFGTVLFANRVAAVYSAMIADTPEPPAFFGSLQDLVAWETEYQESEQYAEDLAYWSENLPPESAPNSGLSQSVDQRDSSAVSDSVQLDPRVVTSVHELSDILGMRRSSVITAACALLVRGWCAEGSQVVLDFPVSRRTSPESGTFPGMVSGVVPLVLTVSPGSTVADFCEHVDARIREALAHQRFPVPALERKAHHRGPGRPRNRVGVNFVPSINVLPFADTPATGAVTRFGRVDHFELFFLSADGQLSLSTAGAAQPWSSFDVPDLARRLERVLVGMAADPGGLVSSVGVVDEVECARLLGWGNWGVLSAPSVSVGSIPAVFGEQVLRAPEAVAVSCGDRSVTYRELDEASNRLARLLVAHGAGRGQRVGLLLPRSVEAVAAILAVLKSGAAYVPIDPAVPVSRVAFVVGDAAPVVVVTSGGLVDRLDGLGVPVIDVDDPVVDAQSGVGLAVPAADDLAYVIYTSGTTGVPKGVAISHRNVIELMASLGEGLELAGQVWSLWHSLAFDVSVCEMWGALLHGAGWWWCPSRWRVRRRISTRCWPPSRSVC</sequence>
<proteinExistence type="predicted"/>
<evidence type="ECO:0008006" key="5">
    <source>
        <dbReference type="Google" id="ProtNLM"/>
    </source>
</evidence>